<organism evidence="6 7">
    <name type="scientific">Rattus norvegicus</name>
    <name type="common">Rat</name>
    <dbReference type="NCBI Taxonomy" id="10116"/>
    <lineage>
        <taxon>Eukaryota</taxon>
        <taxon>Metazoa</taxon>
        <taxon>Chordata</taxon>
        <taxon>Craniata</taxon>
        <taxon>Vertebrata</taxon>
        <taxon>Euteleostomi</taxon>
        <taxon>Mammalia</taxon>
        <taxon>Eutheria</taxon>
        <taxon>Euarchontoglires</taxon>
        <taxon>Glires</taxon>
        <taxon>Rodentia</taxon>
        <taxon>Myomorpha</taxon>
        <taxon>Muroidea</taxon>
        <taxon>Muridae</taxon>
        <taxon>Murinae</taxon>
        <taxon>Rattus</taxon>
    </lineage>
</organism>
<dbReference type="Ensembl" id="ENSRNOT00000072039.4">
    <property type="protein sequence ID" value="ENSRNOP00000067105.3"/>
    <property type="gene ID" value="ENSRNOG00000032940.8"/>
</dbReference>
<dbReference type="FunCoup" id="M0RC02">
    <property type="interactions" value="10"/>
</dbReference>
<evidence type="ECO:0000313" key="8">
    <source>
        <dbReference type="RGD" id="15003993"/>
    </source>
</evidence>
<dbReference type="STRING" id="10116.ENSRNOP00000067105"/>
<dbReference type="AGR" id="RGD:15003993"/>
<keyword evidence="4 5" id="KW-0732">Signal</keyword>
<keyword evidence="7" id="KW-1185">Reference proteome</keyword>
<gene>
    <name evidence="6 8" type="primary">AC093995.2</name>
</gene>
<accession>M0RC02</accession>
<evidence type="ECO:0000256" key="4">
    <source>
        <dbReference type="ARBA" id="ARBA00022729"/>
    </source>
</evidence>
<dbReference type="Proteomes" id="UP000002494">
    <property type="component" value="Chromosome 1"/>
</dbReference>
<reference evidence="6" key="2">
    <citation type="submission" date="2025-08" db="UniProtKB">
        <authorList>
            <consortium name="Ensembl"/>
        </authorList>
    </citation>
    <scope>IDENTIFICATION</scope>
    <source>
        <strain evidence="6">Brown Norway</strain>
    </source>
</reference>
<comment type="similarity">
    <text evidence="2">Belongs to the IGFL family.</text>
</comment>
<dbReference type="PANTHER" id="PTHR34827:SF5">
    <property type="entry name" value="INSULIN GROWTH FACTOR-LIKE FAMILY MEMBER 3"/>
    <property type="match status" value="1"/>
</dbReference>
<reference evidence="6" key="3">
    <citation type="submission" date="2025-09" db="UniProtKB">
        <authorList>
            <consortium name="Ensembl"/>
        </authorList>
    </citation>
    <scope>IDENTIFICATION</scope>
    <source>
        <strain evidence="6">Brown Norway</strain>
    </source>
</reference>
<dbReference type="OMA" id="CGPSCTY"/>
<evidence type="ECO:0000313" key="7">
    <source>
        <dbReference type="Proteomes" id="UP000002494"/>
    </source>
</evidence>
<dbReference type="GeneTree" id="ENSGT00390000009557"/>
<dbReference type="HOGENOM" id="CLU_148773_0_0_1"/>
<evidence type="ECO:0000256" key="3">
    <source>
        <dbReference type="ARBA" id="ARBA00022525"/>
    </source>
</evidence>
<comment type="subcellular location">
    <subcellularLocation>
        <location evidence="1">Secreted</location>
    </subcellularLocation>
</comment>
<dbReference type="AlphaFoldDB" id="M0RC02"/>
<dbReference type="GO" id="GO:0005102">
    <property type="term" value="F:signaling receptor binding"/>
    <property type="evidence" value="ECO:0000318"/>
    <property type="project" value="GO_Central"/>
</dbReference>
<keyword evidence="3" id="KW-0964">Secreted</keyword>
<evidence type="ECO:0000256" key="2">
    <source>
        <dbReference type="ARBA" id="ARBA00009529"/>
    </source>
</evidence>
<evidence type="ECO:0000256" key="1">
    <source>
        <dbReference type="ARBA" id="ARBA00004613"/>
    </source>
</evidence>
<protein>
    <submittedName>
        <fullName evidence="6">Uncharacterized protein</fullName>
    </submittedName>
</protein>
<dbReference type="PaxDb" id="10116-ENSRNOP00000051528"/>
<dbReference type="RGD" id="15003993">
    <property type="gene designation" value="AC093995.2"/>
</dbReference>
<dbReference type="GO" id="GO:0005615">
    <property type="term" value="C:extracellular space"/>
    <property type="evidence" value="ECO:0000318"/>
    <property type="project" value="GO_Central"/>
</dbReference>
<sequence>MKIRNPGAVLIAVFLCILEGVTGAQKSPTFSGPDSWPCNPKCDGKTYDPSKECCADDTILSLKHINLCGPSCTYRPCFELCCPESYSAKKKFVVKLKVHGKRSHCSSSPVSRNCASKRHGADIEENKLCLRGESGAQA</sequence>
<evidence type="ECO:0000313" key="6">
    <source>
        <dbReference type="Ensembl" id="ENSRNOP00000067105.3"/>
    </source>
</evidence>
<proteinExistence type="inferred from homology"/>
<name>M0RC02_RAT</name>
<feature type="signal peptide" evidence="5">
    <location>
        <begin position="1"/>
        <end position="23"/>
    </location>
</feature>
<dbReference type="InParanoid" id="M0RC02"/>
<reference evidence="6" key="1">
    <citation type="submission" date="2024-01" db="EMBL/GenBank/DDBJ databases">
        <title>GRCr8: a new rat reference genome assembly contstructed from accurate long reads and long range scaffolding.</title>
        <authorList>
            <person name="Doris P.A."/>
            <person name="Kalbfleisch T."/>
            <person name="Li K."/>
            <person name="Howe K."/>
            <person name="Wood J."/>
        </authorList>
    </citation>
    <scope>NUCLEOTIDE SEQUENCE [LARGE SCALE GENOMIC DNA]</scope>
    <source>
        <strain evidence="6">Brown Norway</strain>
    </source>
</reference>
<dbReference type="VEuPathDB" id="HostDB:ENSRNOG00000032940"/>
<evidence type="ECO:0000256" key="5">
    <source>
        <dbReference type="SAM" id="SignalP"/>
    </source>
</evidence>
<dbReference type="InterPro" id="IPR032744">
    <property type="entry name" value="IGFL"/>
</dbReference>
<feature type="chain" id="PRO_5035221449" evidence="5">
    <location>
        <begin position="24"/>
        <end position="138"/>
    </location>
</feature>
<dbReference type="PANTHER" id="PTHR34827">
    <property type="entry name" value="INSULIN GROWTH FACTOR-LIKE FAMILY MEMBER 3-RELATED"/>
    <property type="match status" value="1"/>
</dbReference>
<dbReference type="Pfam" id="PF14653">
    <property type="entry name" value="IGFL"/>
    <property type="match status" value="1"/>
</dbReference>